<dbReference type="RefSeq" id="WP_279928173.1">
    <property type="nucleotide sequence ID" value="NZ_JARWBG010000013.1"/>
</dbReference>
<comment type="caution">
    <text evidence="2">The sequence shown here is derived from an EMBL/GenBank/DDBJ whole genome shotgun (WGS) entry which is preliminary data.</text>
</comment>
<organism evidence="2 3">
    <name type="scientific">Streptomyces chengmaiensis</name>
    <dbReference type="NCBI Taxonomy" id="3040919"/>
    <lineage>
        <taxon>Bacteria</taxon>
        <taxon>Bacillati</taxon>
        <taxon>Actinomycetota</taxon>
        <taxon>Actinomycetes</taxon>
        <taxon>Kitasatosporales</taxon>
        <taxon>Streptomycetaceae</taxon>
        <taxon>Streptomyces</taxon>
    </lineage>
</organism>
<sequence length="132" mass="14032">MSDGSPYRPDGQGFPPSPEGRTTSAVRPYVITGGRADAGAAPLSWESLVMAAETEIPATLQPEHRMILAHCQGLLSVAEVAAHLGQPPSVVQVLLADLRAWGLLVTRPPIPPAERADVSMLRKVLHGLESRL</sequence>
<dbReference type="InterPro" id="IPR007995">
    <property type="entry name" value="DUF742"/>
</dbReference>
<dbReference type="EMBL" id="JARWBG010000013">
    <property type="protein sequence ID" value="MDH2389846.1"/>
    <property type="molecule type" value="Genomic_DNA"/>
</dbReference>
<dbReference type="Proteomes" id="UP001223144">
    <property type="component" value="Unassembled WGS sequence"/>
</dbReference>
<keyword evidence="3" id="KW-1185">Reference proteome</keyword>
<accession>A0ABT6HM91</accession>
<dbReference type="Pfam" id="PF05331">
    <property type="entry name" value="DUF742"/>
    <property type="match status" value="1"/>
</dbReference>
<protein>
    <submittedName>
        <fullName evidence="2">DUF742 domain-containing protein</fullName>
    </submittedName>
</protein>
<dbReference type="PANTHER" id="PTHR36221">
    <property type="entry name" value="DUF742 DOMAIN-CONTAINING PROTEIN"/>
    <property type="match status" value="1"/>
</dbReference>
<evidence type="ECO:0000313" key="2">
    <source>
        <dbReference type="EMBL" id="MDH2389846.1"/>
    </source>
</evidence>
<evidence type="ECO:0000256" key="1">
    <source>
        <dbReference type="SAM" id="MobiDB-lite"/>
    </source>
</evidence>
<name>A0ABT6HM91_9ACTN</name>
<reference evidence="2 3" key="1">
    <citation type="submission" date="2023-04" db="EMBL/GenBank/DDBJ databases">
        <title>Streptomyces chengmaiensis sp. nov. isolated from the stem of mangrove plant in Hainan.</title>
        <authorList>
            <person name="Huang X."/>
            <person name="Zhou S."/>
            <person name="Chu X."/>
            <person name="Xie Y."/>
            <person name="Lin Y."/>
        </authorList>
    </citation>
    <scope>NUCLEOTIDE SEQUENCE [LARGE SCALE GENOMIC DNA]</scope>
    <source>
        <strain evidence="2 3">HNM0663</strain>
    </source>
</reference>
<dbReference type="PANTHER" id="PTHR36221:SF1">
    <property type="entry name" value="DUF742 DOMAIN-CONTAINING PROTEIN"/>
    <property type="match status" value="1"/>
</dbReference>
<evidence type="ECO:0000313" key="3">
    <source>
        <dbReference type="Proteomes" id="UP001223144"/>
    </source>
</evidence>
<proteinExistence type="predicted"/>
<feature type="region of interest" description="Disordered" evidence="1">
    <location>
        <begin position="1"/>
        <end position="27"/>
    </location>
</feature>
<gene>
    <name evidence="2" type="ORF">QCN29_13790</name>
</gene>